<dbReference type="PANTHER" id="PTHR36251:SF2">
    <property type="entry name" value="GIFSY-2 PROPHAGE HOST SPECIFICITY PROTEIN J, PHAGE LAMBDA"/>
    <property type="match status" value="1"/>
</dbReference>
<dbReference type="InterPro" id="IPR053171">
    <property type="entry name" value="Viral_Tip_Attach_Protein"/>
</dbReference>
<feature type="domain" description="Tip attachment protein J HDII-ins2" evidence="4">
    <location>
        <begin position="89"/>
        <end position="213"/>
    </location>
</feature>
<evidence type="ECO:0000313" key="6">
    <source>
        <dbReference type="Proteomes" id="UP000594865"/>
    </source>
</evidence>
<sequence>MGGKSGGGAATPYEAPNTLNSAQSLRVVDAVCEGEIKGFAYGNDEPWKSVFFDDTPVQNQDGSFNFKGVAGFFLRGTPDQGYIPGFDAVERTVSVGVEVKKHAAAVRAVTDARVSGLRVTVGVERNAHTQDNGDTLAAQTALVVELVGNSGVVKSLPVSFTEKSGGVYYEDVLFDELPSTPFNIRVIRATEDSSSDRVQNKTFFASYTEITDAKLSYPYTAIAAIAADSDQFGSNNPRRNYLIDGMLLNVPSNYDPSTRTYSSAVWDGSFKKAWSDNPAWVFYDVLTQPRYSTLARRLKVSDIDKWTLYRIAKYCDEFVDDGFGGKEPRFSVNAYLSERRQAGELLNDLASVFRGLPVWNGQSFSLVMDADSDPVAIYANANVKDGQFIYSGAALKSVTTAALVQYADRHDGWRMKTEYVQNNEAVRRYGLNVKQVQAFGCSSRGQAARFGEWLIQTALRQQETVTFSVGREGLRHLPYDVIQIADNDYAGAQIAGRVQAVKTYNNGKRKLLTLDRAFTQRGWFKVSLSDGATVRMQNAYATVYAGGVSKNEIELSDASVPVSEGDVWAIHGSVKPRLFRVVATKDNGDGTFEVSAVSHAPDKYADVDASASFSAESRTTLHDRLARPSLPEIEEREGSAVLSWDTEAASGEILDYDVKVFRNGKLYRHIPDAKSADVGLENLPLGSYRAEIRSRNARGVLSDAAVKSWTIDYSVNMLQAVAKFNAIDLSWNVPQVAVNALNTEIWYGTTADVQGMKRLAVLPYPQNTYTMAGVAVTDVYYFAVRIVDAHGNSGEYSSVVSGRSDPNPAPALAQIQGQIGRDTLSDTLWNEFGIETDQRARAESARLRGELVPQINAASSKASQAETKAGQAQSAASQAETKAGQAQTAASQAETKAGQAQTAASQAETKAGQAQTAASQAETKAGQAQNKAEETARALTQLQRGLLNEERVNELIRNSVPSASNASSVLDTRNDNRPPSWYWANYPKQTVSEFKQLSRIGLNLTGIGAYGVLTTETGWSDPTGASITQILRVSDGNVYYRVSDVSFTRNANRTFNYTKDAWSAWNAMETAVSAERRTEVIKTVADNAKKRADEAYKLAEQAKNSAAQNEVTLREIDRKVTQFGKDSRAVATTVANLENATRSTLTLKTEAQTASGQKVVTGISQTADGITNTTKVTILADKLEVVSANRGNPVQPFVVKTINGRAQVGINGDLVADGTIQGRHIAAGQTLQSPTIVAGALRMGTFSMNADGSFESSAKEGAAGMSLLQYGFVIRDEKGRIRAVLGNRDKLK</sequence>
<dbReference type="InterPro" id="IPR015406">
    <property type="entry name" value="GpJ_CSF"/>
</dbReference>
<dbReference type="Gene3D" id="2.60.40.10">
    <property type="entry name" value="Immunoglobulins"/>
    <property type="match status" value="1"/>
</dbReference>
<protein>
    <submittedName>
        <fullName evidence="5">DUF1983 domain-containing protein</fullName>
    </submittedName>
</protein>
<gene>
    <name evidence="5" type="ORF">I6G28_05860</name>
</gene>
<evidence type="ECO:0000259" key="4">
    <source>
        <dbReference type="Pfam" id="PF24801"/>
    </source>
</evidence>
<feature type="domain" description="Tip attachment protein J central straight fiber" evidence="2">
    <location>
        <begin position="1129"/>
        <end position="1258"/>
    </location>
</feature>
<feature type="compositionally biased region" description="Polar residues" evidence="1">
    <location>
        <begin position="884"/>
        <end position="930"/>
    </location>
</feature>
<feature type="region of interest" description="Disordered" evidence="1">
    <location>
        <begin position="858"/>
        <end position="932"/>
    </location>
</feature>
<dbReference type="InterPro" id="IPR055385">
    <property type="entry name" value="GpJ_HDII-ins2"/>
</dbReference>
<name>A0A7T3EU52_NEICI</name>
<dbReference type="InterPro" id="IPR013783">
    <property type="entry name" value="Ig-like_fold"/>
</dbReference>
<evidence type="ECO:0000259" key="2">
    <source>
        <dbReference type="Pfam" id="PF09327"/>
    </source>
</evidence>
<reference evidence="5 6" key="1">
    <citation type="submission" date="2020-12" db="EMBL/GenBank/DDBJ databases">
        <title>FDA dAtabase for Regulatory Grade micrObial Sequences (FDA-ARGOS): Supporting development and validation of Infectious Disease Dx tests.</title>
        <authorList>
            <person name="Sproer C."/>
            <person name="Gronow S."/>
            <person name="Severitt S."/>
            <person name="Schroder I."/>
            <person name="Tallon L."/>
            <person name="Sadzewicz L."/>
            <person name="Zhao X."/>
            <person name="Boylan J."/>
            <person name="Ott S."/>
            <person name="Bowen H."/>
            <person name="Vavikolanu K."/>
            <person name="Mehta A."/>
            <person name="Aluvathingal J."/>
            <person name="Nadendla S."/>
            <person name="Lowell S."/>
            <person name="Myers T."/>
            <person name="Yan Y."/>
            <person name="Sichtig H."/>
        </authorList>
    </citation>
    <scope>NUCLEOTIDE SEQUENCE [LARGE SCALE GENOMIC DNA]</scope>
    <source>
        <strain evidence="5 6">FDAARGOS_871</strain>
    </source>
</reference>
<feature type="compositionally biased region" description="Low complexity" evidence="1">
    <location>
        <begin position="869"/>
        <end position="879"/>
    </location>
</feature>
<dbReference type="EMBL" id="CP065726">
    <property type="protein sequence ID" value="QPT37465.1"/>
    <property type="molecule type" value="Genomic_DNA"/>
</dbReference>
<evidence type="ECO:0000313" key="5">
    <source>
        <dbReference type="EMBL" id="QPT37465.1"/>
    </source>
</evidence>
<dbReference type="Pfam" id="PF13550">
    <property type="entry name" value="Phage-tail_3"/>
    <property type="match status" value="1"/>
</dbReference>
<evidence type="ECO:0000256" key="1">
    <source>
        <dbReference type="SAM" id="MobiDB-lite"/>
    </source>
</evidence>
<dbReference type="PANTHER" id="PTHR36251">
    <property type="entry name" value="FELS-1 PROPHAGE HOST SPECIFICITY PROTEIN-RELATED"/>
    <property type="match status" value="1"/>
</dbReference>
<keyword evidence="6" id="KW-1185">Reference proteome</keyword>
<dbReference type="SUPFAM" id="SSF57997">
    <property type="entry name" value="Tropomyosin"/>
    <property type="match status" value="1"/>
</dbReference>
<dbReference type="InterPro" id="IPR032876">
    <property type="entry name" value="J_dom"/>
</dbReference>
<organism evidence="5 6">
    <name type="scientific">Neisseria cinerea</name>
    <dbReference type="NCBI Taxonomy" id="483"/>
    <lineage>
        <taxon>Bacteria</taxon>
        <taxon>Pseudomonadati</taxon>
        <taxon>Pseudomonadota</taxon>
        <taxon>Betaproteobacteria</taxon>
        <taxon>Neisseriales</taxon>
        <taxon>Neisseriaceae</taxon>
        <taxon>Neisseria</taxon>
    </lineage>
</organism>
<evidence type="ECO:0000259" key="3">
    <source>
        <dbReference type="Pfam" id="PF13550"/>
    </source>
</evidence>
<accession>A0A7T3EU52</accession>
<feature type="domain" description="Tip attachment protein J" evidence="3">
    <location>
        <begin position="338"/>
        <end position="502"/>
    </location>
</feature>
<dbReference type="Proteomes" id="UP000594865">
    <property type="component" value="Chromosome"/>
</dbReference>
<dbReference type="Pfam" id="PF24801">
    <property type="entry name" value="FNIII-A_GpJ"/>
    <property type="match status" value="1"/>
</dbReference>
<dbReference type="Pfam" id="PF09327">
    <property type="entry name" value="Phage_Tail_Tip"/>
    <property type="match status" value="1"/>
</dbReference>
<dbReference type="RefSeq" id="WP_167395522.1">
    <property type="nucleotide sequence ID" value="NZ_CP065726.1"/>
</dbReference>
<proteinExistence type="predicted"/>
<dbReference type="GeneID" id="84020909"/>